<feature type="non-terminal residue" evidence="1">
    <location>
        <position position="44"/>
    </location>
</feature>
<name>A0A0K2TGC1_LEPSM</name>
<protein>
    <submittedName>
        <fullName evidence="1">Uncharacterized protein</fullName>
    </submittedName>
</protein>
<reference evidence="1" key="1">
    <citation type="submission" date="2014-05" db="EMBL/GenBank/DDBJ databases">
        <authorList>
            <person name="Chronopoulou M."/>
        </authorList>
    </citation>
    <scope>NUCLEOTIDE SEQUENCE</scope>
    <source>
        <tissue evidence="1">Whole organism</tissue>
    </source>
</reference>
<proteinExistence type="predicted"/>
<dbReference type="AlphaFoldDB" id="A0A0K2TGC1"/>
<sequence length="44" mass="5219">MKLSRCLENYNFFIEFFMLVDAGNAMHSIEALWSLILDHTHECK</sequence>
<accession>A0A0K2TGC1</accession>
<organism evidence="1">
    <name type="scientific">Lepeophtheirus salmonis</name>
    <name type="common">Salmon louse</name>
    <name type="synonym">Caligus salmonis</name>
    <dbReference type="NCBI Taxonomy" id="72036"/>
    <lineage>
        <taxon>Eukaryota</taxon>
        <taxon>Metazoa</taxon>
        <taxon>Ecdysozoa</taxon>
        <taxon>Arthropoda</taxon>
        <taxon>Crustacea</taxon>
        <taxon>Multicrustacea</taxon>
        <taxon>Hexanauplia</taxon>
        <taxon>Copepoda</taxon>
        <taxon>Siphonostomatoida</taxon>
        <taxon>Caligidae</taxon>
        <taxon>Lepeophtheirus</taxon>
    </lineage>
</organism>
<dbReference type="EMBL" id="HACA01007688">
    <property type="protein sequence ID" value="CDW25049.1"/>
    <property type="molecule type" value="Transcribed_RNA"/>
</dbReference>
<evidence type="ECO:0000313" key="1">
    <source>
        <dbReference type="EMBL" id="CDW25049.1"/>
    </source>
</evidence>